<feature type="region of interest" description="Disordered" evidence="1">
    <location>
        <begin position="29"/>
        <end position="51"/>
    </location>
</feature>
<keyword evidence="3" id="KW-1185">Reference proteome</keyword>
<gene>
    <name evidence="2" type="ORF">GPECTOR_57g531</name>
</gene>
<name>A0A150G5Y7_GONPE</name>
<evidence type="ECO:0000313" key="3">
    <source>
        <dbReference type="Proteomes" id="UP000075714"/>
    </source>
</evidence>
<dbReference type="OrthoDB" id="550163at2759"/>
<evidence type="ECO:0000313" key="2">
    <source>
        <dbReference type="EMBL" id="KXZ45241.1"/>
    </source>
</evidence>
<comment type="caution">
    <text evidence="2">The sequence shown here is derived from an EMBL/GenBank/DDBJ whole genome shotgun (WGS) entry which is preliminary data.</text>
</comment>
<dbReference type="AlphaFoldDB" id="A0A150G5Y7"/>
<protein>
    <submittedName>
        <fullName evidence="2">Uncharacterized protein</fullName>
    </submittedName>
</protein>
<sequence>MEHTFSEYWIRKQCTGESSEGRIVFRSSEGDQGLGSRASSNAGSPGITEPPGIGMSLHSKIDQALSIGAMKPEAADQRLKSYGCDLDELFHEEHKRGSSSVQATGKGCGAALGTPPLSQLLRASSAGACSPARGAVGLISGGSARSQPTQPGTPVMPPAGPPLDDDMLMRIDQALSSGAMRPDQAEQLLRSYGCDLEELMREELDCAPTQARGGSGTIYDSGNFH</sequence>
<dbReference type="Proteomes" id="UP000075714">
    <property type="component" value="Unassembled WGS sequence"/>
</dbReference>
<dbReference type="EMBL" id="LSYV01000058">
    <property type="protein sequence ID" value="KXZ45241.1"/>
    <property type="molecule type" value="Genomic_DNA"/>
</dbReference>
<accession>A0A150G5Y7</accession>
<proteinExistence type="predicted"/>
<reference evidence="3" key="1">
    <citation type="journal article" date="2016" name="Nat. Commun.">
        <title>The Gonium pectorale genome demonstrates co-option of cell cycle regulation during the evolution of multicellularity.</title>
        <authorList>
            <person name="Hanschen E.R."/>
            <person name="Marriage T.N."/>
            <person name="Ferris P.J."/>
            <person name="Hamaji T."/>
            <person name="Toyoda A."/>
            <person name="Fujiyama A."/>
            <person name="Neme R."/>
            <person name="Noguchi H."/>
            <person name="Minakuchi Y."/>
            <person name="Suzuki M."/>
            <person name="Kawai-Toyooka H."/>
            <person name="Smith D.R."/>
            <person name="Sparks H."/>
            <person name="Anderson J."/>
            <person name="Bakaric R."/>
            <person name="Luria V."/>
            <person name="Karger A."/>
            <person name="Kirschner M.W."/>
            <person name="Durand P.M."/>
            <person name="Michod R.E."/>
            <person name="Nozaki H."/>
            <person name="Olson B.J."/>
        </authorList>
    </citation>
    <scope>NUCLEOTIDE SEQUENCE [LARGE SCALE GENOMIC DNA]</scope>
    <source>
        <strain evidence="3">NIES-2863</strain>
    </source>
</reference>
<organism evidence="2 3">
    <name type="scientific">Gonium pectorale</name>
    <name type="common">Green alga</name>
    <dbReference type="NCBI Taxonomy" id="33097"/>
    <lineage>
        <taxon>Eukaryota</taxon>
        <taxon>Viridiplantae</taxon>
        <taxon>Chlorophyta</taxon>
        <taxon>core chlorophytes</taxon>
        <taxon>Chlorophyceae</taxon>
        <taxon>CS clade</taxon>
        <taxon>Chlamydomonadales</taxon>
        <taxon>Volvocaceae</taxon>
        <taxon>Gonium</taxon>
    </lineage>
</organism>
<evidence type="ECO:0000256" key="1">
    <source>
        <dbReference type="SAM" id="MobiDB-lite"/>
    </source>
</evidence>